<gene>
    <name evidence="8" type="primary">rps7</name>
</gene>
<evidence type="ECO:0000313" key="8">
    <source>
        <dbReference type="EMBL" id="AIA61229.1"/>
    </source>
</evidence>
<keyword evidence="2" id="KW-0699">rRNA-binding</keyword>
<dbReference type="InterPro" id="IPR023798">
    <property type="entry name" value="Ribosomal_uS7_dom"/>
</dbReference>
<dbReference type="SUPFAM" id="SSF47973">
    <property type="entry name" value="Ribosomal protein S7"/>
    <property type="match status" value="1"/>
</dbReference>
<keyword evidence="8" id="KW-0150">Chloroplast</keyword>
<name>A0A060A579_9RHOD</name>
<sequence length="138" mass="15545">MKSRLVDLLIVHVLRNGKKSLARRIVFEAFQRIEEKNQQSGILMLEQAVSKAMPLVCVKARRVGGATYQVPQEVKPYTGINNALRWIVKYAKDRSGKSMAIKLAAEIWDAAHGTGGAIRKKEDTHRMAEANKAFAHYR</sequence>
<accession>A0A060A579</accession>
<evidence type="ECO:0000256" key="5">
    <source>
        <dbReference type="ARBA" id="ARBA00023274"/>
    </source>
</evidence>
<dbReference type="NCBIfam" id="TIGR01029">
    <property type="entry name" value="rpsG_bact"/>
    <property type="match status" value="1"/>
</dbReference>
<dbReference type="CDD" id="cd14871">
    <property type="entry name" value="uS7_Chloroplast"/>
    <property type="match status" value="1"/>
</dbReference>
<protein>
    <submittedName>
        <fullName evidence="8">30S ribosomal protein S7</fullName>
    </submittedName>
</protein>
<dbReference type="PROSITE" id="PS00052">
    <property type="entry name" value="RIBOSOMAL_S7"/>
    <property type="match status" value="1"/>
</dbReference>
<dbReference type="InterPro" id="IPR020606">
    <property type="entry name" value="Ribosomal_uS7_CS"/>
</dbReference>
<comment type="similarity">
    <text evidence="1 6">Belongs to the universal ribosomal protein uS7 family.</text>
</comment>
<dbReference type="PANTHER" id="PTHR11205">
    <property type="entry name" value="RIBOSOMAL PROTEIN S7"/>
    <property type="match status" value="1"/>
</dbReference>
<organism evidence="8">
    <name type="scientific">Cyanidiaceae sp. MX-AZ01</name>
    <dbReference type="NCBI Taxonomy" id="1503164"/>
    <lineage>
        <taxon>Eukaryota</taxon>
        <taxon>Rhodophyta</taxon>
        <taxon>Bangiophyceae</taxon>
        <taxon>Cyanidiales</taxon>
        <taxon>Cyanidiaceae</taxon>
    </lineage>
</organism>
<dbReference type="GO" id="GO:0015935">
    <property type="term" value="C:small ribosomal subunit"/>
    <property type="evidence" value="ECO:0007669"/>
    <property type="project" value="InterPro"/>
</dbReference>
<feature type="domain" description="Small ribosomal subunit protein uS7" evidence="7">
    <location>
        <begin position="2"/>
        <end position="132"/>
    </location>
</feature>
<dbReference type="Gene3D" id="1.10.455.10">
    <property type="entry name" value="Ribosomal protein S7 domain"/>
    <property type="match status" value="1"/>
</dbReference>
<evidence type="ECO:0000256" key="3">
    <source>
        <dbReference type="ARBA" id="ARBA00022884"/>
    </source>
</evidence>
<dbReference type="GO" id="GO:0006412">
    <property type="term" value="P:translation"/>
    <property type="evidence" value="ECO:0007669"/>
    <property type="project" value="InterPro"/>
</dbReference>
<evidence type="ECO:0000256" key="1">
    <source>
        <dbReference type="ARBA" id="ARBA00007151"/>
    </source>
</evidence>
<proteinExistence type="inferred from homology"/>
<dbReference type="InterPro" id="IPR036823">
    <property type="entry name" value="Ribosomal_uS7_dom_sf"/>
</dbReference>
<keyword evidence="3" id="KW-0694">RNA-binding</keyword>
<dbReference type="EMBL" id="KJ569775">
    <property type="protein sequence ID" value="AIA61229.1"/>
    <property type="molecule type" value="Genomic_DNA"/>
</dbReference>
<evidence type="ECO:0000256" key="4">
    <source>
        <dbReference type="ARBA" id="ARBA00022980"/>
    </source>
</evidence>
<evidence type="ECO:0000259" key="7">
    <source>
        <dbReference type="Pfam" id="PF00177"/>
    </source>
</evidence>
<dbReference type="PIRSF" id="PIRSF002122">
    <property type="entry name" value="RPS7p_RPS7a_RPS5e_RPS7o"/>
    <property type="match status" value="1"/>
</dbReference>
<keyword evidence="5 6" id="KW-0687">Ribonucleoprotein</keyword>
<dbReference type="AlphaFoldDB" id="A0A060A579"/>
<reference evidence="8" key="1">
    <citation type="submission" date="2014-03" db="EMBL/GenBank/DDBJ databases">
        <title>Metagenomic reconstruction of the complete chloroplast and mitochondrial genomes of a novel unicellular red alga from the Cyanidiaceae family.</title>
        <authorList>
            <person name="Servin-Garciduenas L.E."/>
            <person name="Martinez-Romero E."/>
        </authorList>
    </citation>
    <scope>NUCLEOTIDE SEQUENCE</scope>
    <source>
        <strain evidence="8">MX-AZ01</strain>
    </source>
</reference>
<dbReference type="GO" id="GO:0019843">
    <property type="term" value="F:rRNA binding"/>
    <property type="evidence" value="ECO:0007669"/>
    <property type="project" value="UniProtKB-KW"/>
</dbReference>
<keyword evidence="8" id="KW-0934">Plastid</keyword>
<evidence type="ECO:0000256" key="6">
    <source>
        <dbReference type="RuleBase" id="RU003619"/>
    </source>
</evidence>
<keyword evidence="4 6" id="KW-0689">Ribosomal protein</keyword>
<dbReference type="GO" id="GO:0003735">
    <property type="term" value="F:structural constituent of ribosome"/>
    <property type="evidence" value="ECO:0007669"/>
    <property type="project" value="InterPro"/>
</dbReference>
<dbReference type="Pfam" id="PF00177">
    <property type="entry name" value="Ribosomal_S7"/>
    <property type="match status" value="1"/>
</dbReference>
<dbReference type="InterPro" id="IPR005717">
    <property type="entry name" value="Ribosomal_uS7_bac/org-type"/>
</dbReference>
<dbReference type="InterPro" id="IPR000235">
    <property type="entry name" value="Ribosomal_uS7"/>
</dbReference>
<geneLocation type="chloroplast" evidence="8"/>
<evidence type="ECO:0000256" key="2">
    <source>
        <dbReference type="ARBA" id="ARBA00022730"/>
    </source>
</evidence>